<proteinExistence type="predicted"/>
<evidence type="ECO:0008006" key="3">
    <source>
        <dbReference type="Google" id="ProtNLM"/>
    </source>
</evidence>
<accession>A0ABR2ZT73</accession>
<dbReference type="EMBL" id="JBBXMP010000055">
    <property type="protein sequence ID" value="KAL0064877.1"/>
    <property type="molecule type" value="Genomic_DNA"/>
</dbReference>
<gene>
    <name evidence="1" type="ORF">AAF712_008130</name>
</gene>
<protein>
    <recommendedName>
        <fullName evidence="3">BTB domain-containing protein</fullName>
    </recommendedName>
</protein>
<comment type="caution">
    <text evidence="1">The sequence shown here is derived from an EMBL/GenBank/DDBJ whole genome shotgun (WGS) entry which is preliminary data.</text>
</comment>
<dbReference type="Proteomes" id="UP001437256">
    <property type="component" value="Unassembled WGS sequence"/>
</dbReference>
<sequence length="252" mass="28574">MEPENSGFPSCAIKECGFPVDIVIKPKDGRLLGTHTKNLELFNTSFPSLDVVAHRIEDIVPFEENADVVEMFLRFCHNYPCSPKDIVSLGVDSAISFHRAVHKYQNRHALRVCDAALDDLCLEHDEDAIIVKILLYRIMYTLIHGPLVGLDDLIRRALTLSVEPPDTALETLLTYGKGFEGGILATYAIYAEKWRTCYERYQRVVRQELGTNPATDSLERKALRKHLEMSPHHIPTLDDMFHVRSILDVGNT</sequence>
<name>A0ABR2ZT73_9AGAR</name>
<keyword evidence="2" id="KW-1185">Reference proteome</keyword>
<reference evidence="1 2" key="1">
    <citation type="submission" date="2024-05" db="EMBL/GenBank/DDBJ databases">
        <title>A draft genome resource for the thread blight pathogen Marasmius tenuissimus strain MS-2.</title>
        <authorList>
            <person name="Yulfo-Soto G.E."/>
            <person name="Baruah I.K."/>
            <person name="Amoako-Attah I."/>
            <person name="Bukari Y."/>
            <person name="Meinhardt L.W."/>
            <person name="Bailey B.A."/>
            <person name="Cohen S.P."/>
        </authorList>
    </citation>
    <scope>NUCLEOTIDE SEQUENCE [LARGE SCALE GENOMIC DNA]</scope>
    <source>
        <strain evidence="1 2">MS-2</strain>
    </source>
</reference>
<organism evidence="1 2">
    <name type="scientific">Marasmius tenuissimus</name>
    <dbReference type="NCBI Taxonomy" id="585030"/>
    <lineage>
        <taxon>Eukaryota</taxon>
        <taxon>Fungi</taxon>
        <taxon>Dikarya</taxon>
        <taxon>Basidiomycota</taxon>
        <taxon>Agaricomycotina</taxon>
        <taxon>Agaricomycetes</taxon>
        <taxon>Agaricomycetidae</taxon>
        <taxon>Agaricales</taxon>
        <taxon>Marasmiineae</taxon>
        <taxon>Marasmiaceae</taxon>
        <taxon>Marasmius</taxon>
    </lineage>
</organism>
<evidence type="ECO:0000313" key="2">
    <source>
        <dbReference type="Proteomes" id="UP001437256"/>
    </source>
</evidence>
<evidence type="ECO:0000313" key="1">
    <source>
        <dbReference type="EMBL" id="KAL0064877.1"/>
    </source>
</evidence>